<sequence length="112" mass="12144">MGTLHGILAELGIENPDMHPERGAGHAGADEGHEAGGGHVTRWVVDEDFIPQAGKTYEIAFGRVPFGGQERHVMRRVRVDHVSPSGWIDQETGNPLDPQLAALSVKAFRVLD</sequence>
<dbReference type="Proteomes" id="UP000887222">
    <property type="component" value="Unassembled WGS sequence"/>
</dbReference>
<accession>A0ABQ4Q795</accession>
<gene>
    <name evidence="2" type="ORF">NCCP691_30570</name>
</gene>
<keyword evidence="3" id="KW-1185">Reference proteome</keyword>
<name>A0ABQ4Q795_9BURK</name>
<feature type="region of interest" description="Disordered" evidence="1">
    <location>
        <begin position="11"/>
        <end position="38"/>
    </location>
</feature>
<dbReference type="EMBL" id="BPMK01000014">
    <property type="protein sequence ID" value="GIZ53043.1"/>
    <property type="molecule type" value="Genomic_DNA"/>
</dbReference>
<evidence type="ECO:0000256" key="1">
    <source>
        <dbReference type="SAM" id="MobiDB-lite"/>
    </source>
</evidence>
<protein>
    <submittedName>
        <fullName evidence="2">Uncharacterized protein</fullName>
    </submittedName>
</protein>
<evidence type="ECO:0000313" key="2">
    <source>
        <dbReference type="EMBL" id="GIZ53043.1"/>
    </source>
</evidence>
<comment type="caution">
    <text evidence="2">The sequence shown here is derived from an EMBL/GenBank/DDBJ whole genome shotgun (WGS) entry which is preliminary data.</text>
</comment>
<organism evidence="2 3">
    <name type="scientific">Noviherbaspirillum aridicola</name>
    <dbReference type="NCBI Taxonomy" id="2849687"/>
    <lineage>
        <taxon>Bacteria</taxon>
        <taxon>Pseudomonadati</taxon>
        <taxon>Pseudomonadota</taxon>
        <taxon>Betaproteobacteria</taxon>
        <taxon>Burkholderiales</taxon>
        <taxon>Oxalobacteraceae</taxon>
        <taxon>Noviherbaspirillum</taxon>
    </lineage>
</organism>
<feature type="compositionally biased region" description="Basic and acidic residues" evidence="1">
    <location>
        <begin position="16"/>
        <end position="36"/>
    </location>
</feature>
<evidence type="ECO:0000313" key="3">
    <source>
        <dbReference type="Proteomes" id="UP000887222"/>
    </source>
</evidence>
<dbReference type="RefSeq" id="WP_220809469.1">
    <property type="nucleotide sequence ID" value="NZ_BPMK01000014.1"/>
</dbReference>
<reference evidence="2 3" key="1">
    <citation type="journal article" date="2022" name="Int. J. Syst. Evol. Microbiol.">
        <title>Noviherbaspirillum aridicola sp. nov., isolated from an arid soil in Pakistan.</title>
        <authorList>
            <person name="Khan I.U."/>
            <person name="Saqib M."/>
            <person name="Amin A."/>
            <person name="Hussain F."/>
            <person name="Li L."/>
            <person name="Liu Y.H."/>
            <person name="Fang B.Z."/>
            <person name="Ahmed I."/>
            <person name="Li W.J."/>
        </authorList>
    </citation>
    <scope>NUCLEOTIDE SEQUENCE [LARGE SCALE GENOMIC DNA]</scope>
    <source>
        <strain evidence="2 3">NCCP-691</strain>
    </source>
</reference>
<proteinExistence type="predicted"/>